<sequence length="797" mass="86107">MIAIGSLLAVLGAVTPSVLAQNNPVGQNNYSSQSQPDLTFQTVETITLGFPDCQSGPLASNPICDTSLDPSTRVAGLLSALTLDELISLSGNTAYGVPRLGLPPYQVWNEALHGLDRANNSLSGDFAWATSFPMPILSMAGMNRTMINFIASIISTQARAFNNAKKYGLDVYAPNINGFRSPIWGRGQETPGEDARFLSALYAYEYITGMQGGVNPKTLKIAATPKHFYGYDLENWNNQSRLGLDVTIAPQDLAEYYTPQFLTSISYAKARSLMCSYNAVNGVPSCANSFALETLLRNEWGFDKHFGYVSTDCDAAYNIYNPHEYAHNESSAAADAIRAGADIDCGTTYQYHLNESIASGYIARTEIETAIGRLYTQLVETGFFDGPDAPYRDLTWNDVLKTDAWNISYEAAVEGMTLLKNDGTLPLSKKIKSVALIGPWSNATTDLQGNYFGPAPYLISPLEAFSKSGLKINYELGTTINSLSTVNFTKAINAAKKSDAIIFAGGINNEIEAEGADRFNVSWPGNQLDLISQLGKLGKPLVVLQFGGGQVDSTSIKNNKKVNSILWAGYPGQSGGQAVADVVTGKRTPAGRLVSTQYPASYVSDFPQTDMGLRPNKSSGNPGQTYMWYTGKPVYEFGYGIFYTTFEERPHKSQKNSLTVNIGEAVGAAHVGYEYIEQAPIVKVTIDVENTGKTASDYSAMLFASTKNAGPAPYPNKWLVGIDRLATIKPGKTSTFEIDVPIGALARVDDLGNSVLYPGTYKLALNTDQSVVVSLKLTGTAVTLAKWPSELQEIPQA</sequence>
<proteinExistence type="inferred from homology"/>
<reference evidence="21" key="1">
    <citation type="journal article" date="2020" name="Stud. Mycol.">
        <title>101 Dothideomycetes genomes: a test case for predicting lifestyles and emergence of pathogens.</title>
        <authorList>
            <person name="Haridas S."/>
            <person name="Albert R."/>
            <person name="Binder M."/>
            <person name="Bloem J."/>
            <person name="Labutti K."/>
            <person name="Salamov A."/>
            <person name="Andreopoulos B."/>
            <person name="Baker S."/>
            <person name="Barry K."/>
            <person name="Bills G."/>
            <person name="Bluhm B."/>
            <person name="Cannon C."/>
            <person name="Castanera R."/>
            <person name="Culley D."/>
            <person name="Daum C."/>
            <person name="Ezra D."/>
            <person name="Gonzalez J."/>
            <person name="Henrissat B."/>
            <person name="Kuo A."/>
            <person name="Liang C."/>
            <person name="Lipzen A."/>
            <person name="Lutzoni F."/>
            <person name="Magnuson J."/>
            <person name="Mondo S."/>
            <person name="Nolan M."/>
            <person name="Ohm R."/>
            <person name="Pangilinan J."/>
            <person name="Park H.-J."/>
            <person name="Ramirez L."/>
            <person name="Alfaro M."/>
            <person name="Sun H."/>
            <person name="Tritt A."/>
            <person name="Yoshinaga Y."/>
            <person name="Zwiers L.-H."/>
            <person name="Turgeon B."/>
            <person name="Goodwin S."/>
            <person name="Spatafora J."/>
            <person name="Crous P."/>
            <person name="Grigoriev I."/>
        </authorList>
    </citation>
    <scope>NUCLEOTIDE SEQUENCE</scope>
    <source>
        <strain evidence="21">CBS 133067</strain>
    </source>
</reference>
<dbReference type="Pfam" id="PF00933">
    <property type="entry name" value="Glyco_hydro_3"/>
    <property type="match status" value="1"/>
</dbReference>
<dbReference type="GO" id="GO:0005576">
    <property type="term" value="C:extracellular region"/>
    <property type="evidence" value="ECO:0007669"/>
    <property type="project" value="UniProtKB-SubCell"/>
</dbReference>
<dbReference type="SUPFAM" id="SSF52279">
    <property type="entry name" value="Beta-D-glucan exohydrolase, C-terminal domain"/>
    <property type="match status" value="1"/>
</dbReference>
<comment type="caution">
    <text evidence="21">The sequence shown here is derived from an EMBL/GenBank/DDBJ whole genome shotgun (WGS) entry which is preliminary data.</text>
</comment>
<keyword evidence="4" id="KW-0964">Secreted</keyword>
<dbReference type="EC" id="3.2.1.37" evidence="14"/>
<evidence type="ECO:0000256" key="7">
    <source>
        <dbReference type="ARBA" id="ARBA00022801"/>
    </source>
</evidence>
<comment type="catalytic activity">
    <reaction evidence="12">
        <text>Hydrolysis of (1-&gt;4)-beta-D-xylans, to remove successive D-xylose residues from the non-reducing termini.</text>
        <dbReference type="EC" id="3.2.1.37"/>
    </reaction>
</comment>
<keyword evidence="7 21" id="KW-0378">Hydrolase</keyword>
<dbReference type="GO" id="GO:0045493">
    <property type="term" value="P:xylan catabolic process"/>
    <property type="evidence" value="ECO:0007669"/>
    <property type="project" value="UniProtKB-KW"/>
</dbReference>
<evidence type="ECO:0000256" key="1">
    <source>
        <dbReference type="ARBA" id="ARBA00004613"/>
    </source>
</evidence>
<evidence type="ECO:0000313" key="21">
    <source>
        <dbReference type="EMBL" id="KAF2101052.1"/>
    </source>
</evidence>
<dbReference type="Proteomes" id="UP000799772">
    <property type="component" value="Unassembled WGS sequence"/>
</dbReference>
<feature type="signal peptide" evidence="19">
    <location>
        <begin position="1"/>
        <end position="20"/>
    </location>
</feature>
<name>A0A9P4MB58_9PEZI</name>
<dbReference type="InterPro" id="IPR017853">
    <property type="entry name" value="GH"/>
</dbReference>
<evidence type="ECO:0000256" key="17">
    <source>
        <dbReference type="ARBA" id="ARBA00041684"/>
    </source>
</evidence>
<evidence type="ECO:0000256" key="2">
    <source>
        <dbReference type="ARBA" id="ARBA00004851"/>
    </source>
</evidence>
<comment type="function">
    <text evidence="13">Xylan 1,4-beta-xylosidase involved in the hydrolysis of xylan, a major structural heterogeneous polysaccharide found in plant biomass representing the second most abundant polysaccharide in the biosphere, after cellulose.</text>
</comment>
<keyword evidence="5" id="KW-0858">Xylan degradation</keyword>
<gene>
    <name evidence="21" type="ORF">NA57DRAFT_37046</name>
</gene>
<dbReference type="Gene3D" id="3.20.20.300">
    <property type="entry name" value="Glycoside hydrolase, family 3, N-terminal domain"/>
    <property type="match status" value="1"/>
</dbReference>
<dbReference type="Pfam" id="PF01915">
    <property type="entry name" value="Glyco_hydro_3_C"/>
    <property type="match status" value="1"/>
</dbReference>
<dbReference type="OrthoDB" id="47059at2759"/>
<dbReference type="SUPFAM" id="SSF51445">
    <property type="entry name" value="(Trans)glycosidases"/>
    <property type="match status" value="1"/>
</dbReference>
<feature type="chain" id="PRO_5040139774" description="xylan 1,4-beta-xylosidase" evidence="19">
    <location>
        <begin position="21"/>
        <end position="797"/>
    </location>
</feature>
<dbReference type="AlphaFoldDB" id="A0A9P4MB58"/>
<comment type="pathway">
    <text evidence="2">Glycan degradation; xylan degradation.</text>
</comment>
<evidence type="ECO:0000256" key="19">
    <source>
        <dbReference type="SAM" id="SignalP"/>
    </source>
</evidence>
<dbReference type="Gene3D" id="2.60.40.10">
    <property type="entry name" value="Immunoglobulins"/>
    <property type="match status" value="1"/>
</dbReference>
<evidence type="ECO:0000256" key="15">
    <source>
        <dbReference type="ARBA" id="ARBA00041508"/>
    </source>
</evidence>
<organism evidence="21 22">
    <name type="scientific">Rhizodiscina lignyota</name>
    <dbReference type="NCBI Taxonomy" id="1504668"/>
    <lineage>
        <taxon>Eukaryota</taxon>
        <taxon>Fungi</taxon>
        <taxon>Dikarya</taxon>
        <taxon>Ascomycota</taxon>
        <taxon>Pezizomycotina</taxon>
        <taxon>Dothideomycetes</taxon>
        <taxon>Pleosporomycetidae</taxon>
        <taxon>Aulographales</taxon>
        <taxon>Rhizodiscinaceae</taxon>
        <taxon>Rhizodiscina</taxon>
    </lineage>
</organism>
<dbReference type="PANTHER" id="PTHR42721">
    <property type="entry name" value="SUGAR HYDROLASE-RELATED"/>
    <property type="match status" value="1"/>
</dbReference>
<dbReference type="GO" id="GO:0031222">
    <property type="term" value="P:arabinan catabolic process"/>
    <property type="evidence" value="ECO:0007669"/>
    <property type="project" value="TreeGrafter"/>
</dbReference>
<dbReference type="InterPro" id="IPR036962">
    <property type="entry name" value="Glyco_hydro_3_N_sf"/>
</dbReference>
<evidence type="ECO:0000256" key="10">
    <source>
        <dbReference type="ARBA" id="ARBA00023295"/>
    </source>
</evidence>
<evidence type="ECO:0000256" key="9">
    <source>
        <dbReference type="ARBA" id="ARBA00023277"/>
    </source>
</evidence>
<dbReference type="InterPro" id="IPR044993">
    <property type="entry name" value="BXL"/>
</dbReference>
<comment type="subcellular location">
    <subcellularLocation>
        <location evidence="1">Secreted</location>
    </subcellularLocation>
</comment>
<evidence type="ECO:0000256" key="13">
    <source>
        <dbReference type="ARBA" id="ARBA00025331"/>
    </source>
</evidence>
<evidence type="ECO:0000256" key="5">
    <source>
        <dbReference type="ARBA" id="ARBA00022651"/>
    </source>
</evidence>
<evidence type="ECO:0000256" key="8">
    <source>
        <dbReference type="ARBA" id="ARBA00023180"/>
    </source>
</evidence>
<dbReference type="GO" id="GO:0009044">
    <property type="term" value="F:xylan 1,4-beta-xylosidase activity"/>
    <property type="evidence" value="ECO:0007669"/>
    <property type="project" value="UniProtKB-EC"/>
</dbReference>
<protein>
    <recommendedName>
        <fullName evidence="14">xylan 1,4-beta-xylosidase</fullName>
        <ecNumber evidence="14">3.2.1.37</ecNumber>
    </recommendedName>
    <alternativeName>
        <fullName evidence="17">1,4-beta-D-xylan xylohydrolase xlnD</fullName>
    </alternativeName>
    <alternativeName>
        <fullName evidence="18">Beta-xylosidase A</fullName>
    </alternativeName>
    <alternativeName>
        <fullName evidence="16">Beta-xylosidase xlnD</fullName>
    </alternativeName>
    <alternativeName>
        <fullName evidence="15">Xylobiase xlnD</fullName>
    </alternativeName>
</protein>
<accession>A0A9P4MB58</accession>
<keyword evidence="11" id="KW-0624">Polysaccharide degradation</keyword>
<dbReference type="Gene3D" id="3.40.50.1700">
    <property type="entry name" value="Glycoside hydrolase family 3 C-terminal domain"/>
    <property type="match status" value="1"/>
</dbReference>
<keyword evidence="6 19" id="KW-0732">Signal</keyword>
<keyword evidence="8" id="KW-0325">Glycoprotein</keyword>
<dbReference type="SMART" id="SM01217">
    <property type="entry name" value="Fn3_like"/>
    <property type="match status" value="1"/>
</dbReference>
<evidence type="ECO:0000256" key="18">
    <source>
        <dbReference type="ARBA" id="ARBA00042744"/>
    </source>
</evidence>
<dbReference type="InterPro" id="IPR036881">
    <property type="entry name" value="Glyco_hydro_3_C_sf"/>
</dbReference>
<keyword evidence="10" id="KW-0326">Glycosidase</keyword>
<feature type="domain" description="Fibronectin type III-like" evidence="20">
    <location>
        <begin position="698"/>
        <end position="769"/>
    </location>
</feature>
<dbReference type="GO" id="GO:0046556">
    <property type="term" value="F:alpha-L-arabinofuranosidase activity"/>
    <property type="evidence" value="ECO:0007669"/>
    <property type="project" value="TreeGrafter"/>
</dbReference>
<evidence type="ECO:0000259" key="20">
    <source>
        <dbReference type="SMART" id="SM01217"/>
    </source>
</evidence>
<evidence type="ECO:0000256" key="14">
    <source>
        <dbReference type="ARBA" id="ARBA00026107"/>
    </source>
</evidence>
<dbReference type="InterPro" id="IPR013783">
    <property type="entry name" value="Ig-like_fold"/>
</dbReference>
<comment type="similarity">
    <text evidence="3">Belongs to the glycosyl hydrolase 3 family.</text>
</comment>
<evidence type="ECO:0000256" key="3">
    <source>
        <dbReference type="ARBA" id="ARBA00005336"/>
    </source>
</evidence>
<dbReference type="InterPro" id="IPR026891">
    <property type="entry name" value="Fn3-like"/>
</dbReference>
<keyword evidence="22" id="KW-1185">Reference proteome</keyword>
<dbReference type="EMBL" id="ML978124">
    <property type="protein sequence ID" value="KAF2101052.1"/>
    <property type="molecule type" value="Genomic_DNA"/>
</dbReference>
<evidence type="ECO:0000256" key="4">
    <source>
        <dbReference type="ARBA" id="ARBA00022525"/>
    </source>
</evidence>
<dbReference type="InterPro" id="IPR001764">
    <property type="entry name" value="Glyco_hydro_3_N"/>
</dbReference>
<evidence type="ECO:0000256" key="6">
    <source>
        <dbReference type="ARBA" id="ARBA00022729"/>
    </source>
</evidence>
<evidence type="ECO:0000256" key="12">
    <source>
        <dbReference type="ARBA" id="ARBA00024574"/>
    </source>
</evidence>
<dbReference type="InterPro" id="IPR002772">
    <property type="entry name" value="Glyco_hydro_3_C"/>
</dbReference>
<evidence type="ECO:0000256" key="16">
    <source>
        <dbReference type="ARBA" id="ARBA00041545"/>
    </source>
</evidence>
<keyword evidence="9" id="KW-0119">Carbohydrate metabolism</keyword>
<evidence type="ECO:0000256" key="11">
    <source>
        <dbReference type="ARBA" id="ARBA00023326"/>
    </source>
</evidence>
<dbReference type="PANTHER" id="PTHR42721:SF13">
    <property type="entry name" value="EXO-1,4-BETA-XYLOSIDASE XLND"/>
    <property type="match status" value="1"/>
</dbReference>
<evidence type="ECO:0000313" key="22">
    <source>
        <dbReference type="Proteomes" id="UP000799772"/>
    </source>
</evidence>
<dbReference type="FunFam" id="3.40.50.1700:FF:000007">
    <property type="entry name" value="Exo-1,4-beta-xylosidase xlnD"/>
    <property type="match status" value="1"/>
</dbReference>